<organism evidence="2 3">
    <name type="scientific">Sulfidibacter corallicola</name>
    <dbReference type="NCBI Taxonomy" id="2818388"/>
    <lineage>
        <taxon>Bacteria</taxon>
        <taxon>Pseudomonadati</taxon>
        <taxon>Acidobacteriota</taxon>
        <taxon>Holophagae</taxon>
        <taxon>Acanthopleuribacterales</taxon>
        <taxon>Acanthopleuribacteraceae</taxon>
        <taxon>Sulfidibacter</taxon>
    </lineage>
</organism>
<feature type="domain" description="BPL/LPL catalytic" evidence="1">
    <location>
        <begin position="17"/>
        <end position="208"/>
    </location>
</feature>
<dbReference type="EMBL" id="CP071793">
    <property type="protein sequence ID" value="QTD48117.1"/>
    <property type="molecule type" value="Genomic_DNA"/>
</dbReference>
<name>A0A8A4TF00_SULCO</name>
<dbReference type="Pfam" id="PF21948">
    <property type="entry name" value="LplA-B_cat"/>
    <property type="match status" value="1"/>
</dbReference>
<dbReference type="InterPro" id="IPR004143">
    <property type="entry name" value="BPL_LPL_catalytic"/>
</dbReference>
<dbReference type="PANTHER" id="PTHR43506:SF1">
    <property type="entry name" value="BPL_LPL CATALYTIC DOMAIN-CONTAINING PROTEIN"/>
    <property type="match status" value="1"/>
</dbReference>
<dbReference type="Proteomes" id="UP000663929">
    <property type="component" value="Chromosome"/>
</dbReference>
<evidence type="ECO:0000259" key="1">
    <source>
        <dbReference type="PROSITE" id="PS51733"/>
    </source>
</evidence>
<evidence type="ECO:0000313" key="2">
    <source>
        <dbReference type="EMBL" id="QTD48117.1"/>
    </source>
</evidence>
<keyword evidence="3" id="KW-1185">Reference proteome</keyword>
<dbReference type="RefSeq" id="WP_237377778.1">
    <property type="nucleotide sequence ID" value="NZ_CP071793.1"/>
</dbReference>
<dbReference type="Gene3D" id="3.30.930.10">
    <property type="entry name" value="Bira Bifunctional Protein, Domain 2"/>
    <property type="match status" value="1"/>
</dbReference>
<accession>A0A8A4TF00</accession>
<evidence type="ECO:0000313" key="3">
    <source>
        <dbReference type="Proteomes" id="UP000663929"/>
    </source>
</evidence>
<sequence length="217" mass="24578">MKKETLWQPYPEELRTLASGELQFSVSIPDHPHVVMGASGKPEKEVFIEALRERHIPLYKRKGGGGTVLLGPNTIVVTIHADVVHPFHNLGYFSAVNRALMAVFGQWADLDYRERGISDIAIGQRKILGSSIYRRKQYLLYQASLLVDLDLDLMEKVLRYPPKEPDYRQGRAHADFVTSLRENGVQIDAKTLAADLRSNLRPFLQRELDRANRAASS</sequence>
<gene>
    <name evidence="2" type="ORF">J3U87_21235</name>
</gene>
<dbReference type="InterPro" id="IPR053264">
    <property type="entry name" value="Lipoate-ligase_2_inactive"/>
</dbReference>
<protein>
    <recommendedName>
        <fullName evidence="1">BPL/LPL catalytic domain-containing protein</fullName>
    </recommendedName>
</protein>
<dbReference type="PANTHER" id="PTHR43506">
    <property type="entry name" value="BIOTIN/LIPOATE A/B PROTEIN LIGASE FAMILY"/>
    <property type="match status" value="1"/>
</dbReference>
<reference evidence="2" key="1">
    <citation type="submission" date="2021-03" db="EMBL/GenBank/DDBJ databases">
        <title>Acanthopleuribacteraceae sp. M133.</title>
        <authorList>
            <person name="Wang G."/>
        </authorList>
    </citation>
    <scope>NUCLEOTIDE SEQUENCE</scope>
    <source>
        <strain evidence="2">M133</strain>
    </source>
</reference>
<dbReference type="KEGG" id="scor:J3U87_21235"/>
<dbReference type="PROSITE" id="PS51733">
    <property type="entry name" value="BPL_LPL_CATALYTIC"/>
    <property type="match status" value="1"/>
</dbReference>
<proteinExistence type="predicted"/>
<dbReference type="AlphaFoldDB" id="A0A8A4TF00"/>
<dbReference type="InterPro" id="IPR045864">
    <property type="entry name" value="aa-tRNA-synth_II/BPL/LPL"/>
</dbReference>
<dbReference type="SUPFAM" id="SSF55681">
    <property type="entry name" value="Class II aaRS and biotin synthetases"/>
    <property type="match status" value="1"/>
</dbReference>